<evidence type="ECO:0000313" key="2">
    <source>
        <dbReference type="Proteomes" id="UP000219193"/>
    </source>
</evidence>
<accession>A0A285X7R2</accession>
<protein>
    <submittedName>
        <fullName evidence="1">Uncharacterized protein</fullName>
    </submittedName>
</protein>
<dbReference type="RefSeq" id="WP_097056220.1">
    <property type="nucleotide sequence ID" value="NZ_OCMF01000002.1"/>
</dbReference>
<dbReference type="AlphaFoldDB" id="A0A285X7R2"/>
<reference evidence="2" key="1">
    <citation type="submission" date="2017-09" db="EMBL/GenBank/DDBJ databases">
        <authorList>
            <person name="Varghese N."/>
            <person name="Submissions S."/>
        </authorList>
    </citation>
    <scope>NUCLEOTIDE SEQUENCE [LARGE SCALE GENOMIC DNA]</scope>
    <source>
        <strain evidence="2">CGMCC 1.12641</strain>
    </source>
</reference>
<gene>
    <name evidence="1" type="ORF">SAMN06296241_1999</name>
</gene>
<organism evidence="1 2">
    <name type="scientific">Salinimicrobium sediminis</name>
    <dbReference type="NCBI Taxonomy" id="1343891"/>
    <lineage>
        <taxon>Bacteria</taxon>
        <taxon>Pseudomonadati</taxon>
        <taxon>Bacteroidota</taxon>
        <taxon>Flavobacteriia</taxon>
        <taxon>Flavobacteriales</taxon>
        <taxon>Flavobacteriaceae</taxon>
        <taxon>Salinimicrobium</taxon>
    </lineage>
</organism>
<name>A0A285X7R2_9FLAO</name>
<dbReference type="OrthoDB" id="1453778at2"/>
<dbReference type="Proteomes" id="UP000219193">
    <property type="component" value="Unassembled WGS sequence"/>
</dbReference>
<proteinExistence type="predicted"/>
<evidence type="ECO:0000313" key="1">
    <source>
        <dbReference type="EMBL" id="SOC80449.1"/>
    </source>
</evidence>
<keyword evidence="2" id="KW-1185">Reference proteome</keyword>
<dbReference type="EMBL" id="OCMF01000002">
    <property type="protein sequence ID" value="SOC80449.1"/>
    <property type="molecule type" value="Genomic_DNA"/>
</dbReference>
<sequence length="72" mass="8426">MDARKIYAMIKPQLDLLDNSEKITLSKLITSKAAEKITCHHRKVRPVSKAKEFLIKFRRQEMEREQNAQTGL</sequence>